<evidence type="ECO:0000313" key="3">
    <source>
        <dbReference type="Proteomes" id="UP001347796"/>
    </source>
</evidence>
<sequence>MVPLIFLMLIQLSNGLSGVNDTAQTDSAVSTVSVFPATGNGSSASETIVPARGILGVLGSTLPARGFRGGIHAWKLNGASEGTGYGTETSSTKEADNESFAQSFSRLIRPGGKLYAMMQPGGVLHTVLKNYGRGGNDTISKIGNELQHAFFPIRVVRDNH</sequence>
<comment type="caution">
    <text evidence="2">The sequence shown here is derived from an EMBL/GenBank/DDBJ whole genome shotgun (WGS) entry which is preliminary data.</text>
</comment>
<proteinExistence type="predicted"/>
<dbReference type="EMBL" id="JAZGQO010000010">
    <property type="protein sequence ID" value="KAK6176946.1"/>
    <property type="molecule type" value="Genomic_DNA"/>
</dbReference>
<keyword evidence="3" id="KW-1185">Reference proteome</keyword>
<keyword evidence="1" id="KW-0732">Signal</keyword>
<organism evidence="2 3">
    <name type="scientific">Patella caerulea</name>
    <name type="common">Rayed Mediterranean limpet</name>
    <dbReference type="NCBI Taxonomy" id="87958"/>
    <lineage>
        <taxon>Eukaryota</taxon>
        <taxon>Metazoa</taxon>
        <taxon>Spiralia</taxon>
        <taxon>Lophotrochozoa</taxon>
        <taxon>Mollusca</taxon>
        <taxon>Gastropoda</taxon>
        <taxon>Patellogastropoda</taxon>
        <taxon>Patelloidea</taxon>
        <taxon>Patellidae</taxon>
        <taxon>Patella</taxon>
    </lineage>
</organism>
<dbReference type="Proteomes" id="UP001347796">
    <property type="component" value="Unassembled WGS sequence"/>
</dbReference>
<dbReference type="AlphaFoldDB" id="A0AAN8JJG9"/>
<accession>A0AAN8JJG9</accession>
<feature type="signal peptide" evidence="1">
    <location>
        <begin position="1"/>
        <end position="15"/>
    </location>
</feature>
<name>A0AAN8JJG9_PATCE</name>
<protein>
    <submittedName>
        <fullName evidence="2">Uncharacterized protein</fullName>
    </submittedName>
</protein>
<evidence type="ECO:0000313" key="2">
    <source>
        <dbReference type="EMBL" id="KAK6176946.1"/>
    </source>
</evidence>
<reference evidence="2 3" key="1">
    <citation type="submission" date="2024-01" db="EMBL/GenBank/DDBJ databases">
        <title>The genome of the rayed Mediterranean limpet Patella caerulea (Linnaeus, 1758).</title>
        <authorList>
            <person name="Anh-Thu Weber A."/>
            <person name="Halstead-Nussloch G."/>
        </authorList>
    </citation>
    <scope>NUCLEOTIDE SEQUENCE [LARGE SCALE GENOMIC DNA]</scope>
    <source>
        <strain evidence="2">AATW-2023a</strain>
        <tissue evidence="2">Whole specimen</tissue>
    </source>
</reference>
<gene>
    <name evidence="2" type="ORF">SNE40_015147</name>
</gene>
<evidence type="ECO:0000256" key="1">
    <source>
        <dbReference type="SAM" id="SignalP"/>
    </source>
</evidence>
<feature type="chain" id="PRO_5042832601" evidence="1">
    <location>
        <begin position="16"/>
        <end position="160"/>
    </location>
</feature>